<dbReference type="SMART" id="SM00065">
    <property type="entry name" value="GAF"/>
    <property type="match status" value="1"/>
</dbReference>
<dbReference type="PANTHER" id="PTHR43155:SF2">
    <property type="entry name" value="CYCLIC DI-GMP PHOSPHODIESTERASE PA4108"/>
    <property type="match status" value="1"/>
</dbReference>
<evidence type="ECO:0000313" key="2">
    <source>
        <dbReference type="EMBL" id="QGY39590.1"/>
    </source>
</evidence>
<gene>
    <name evidence="2" type="ORF">GM415_05480</name>
</gene>
<dbReference type="EMBL" id="CP046400">
    <property type="protein sequence ID" value="QGY39590.1"/>
    <property type="molecule type" value="Genomic_DNA"/>
</dbReference>
<dbReference type="AlphaFoldDB" id="A0A6I6JET4"/>
<dbReference type="Pfam" id="PF01966">
    <property type="entry name" value="HD"/>
    <property type="match status" value="1"/>
</dbReference>
<dbReference type="SMART" id="SM00471">
    <property type="entry name" value="HDc"/>
    <property type="match status" value="1"/>
</dbReference>
<feature type="domain" description="HD-GYP" evidence="1">
    <location>
        <begin position="187"/>
        <end position="409"/>
    </location>
</feature>
<name>A0A6I6JET4_9BACT</name>
<evidence type="ECO:0000259" key="1">
    <source>
        <dbReference type="PROSITE" id="PS51832"/>
    </source>
</evidence>
<dbReference type="RefSeq" id="WP_158946816.1">
    <property type="nucleotide sequence ID" value="NZ_CP046400.1"/>
</dbReference>
<dbReference type="PROSITE" id="PS51832">
    <property type="entry name" value="HD_GYP"/>
    <property type="match status" value="1"/>
</dbReference>
<organism evidence="2 3">
    <name type="scientific">Pseudodesulfovibrio cashew</name>
    <dbReference type="NCBI Taxonomy" id="2678688"/>
    <lineage>
        <taxon>Bacteria</taxon>
        <taxon>Pseudomonadati</taxon>
        <taxon>Thermodesulfobacteriota</taxon>
        <taxon>Desulfovibrionia</taxon>
        <taxon>Desulfovibrionales</taxon>
        <taxon>Desulfovibrionaceae</taxon>
    </lineage>
</organism>
<dbReference type="InterPro" id="IPR003607">
    <property type="entry name" value="HD/PDEase_dom"/>
</dbReference>
<protein>
    <submittedName>
        <fullName evidence="2">HD domain-containing protein</fullName>
    </submittedName>
</protein>
<dbReference type="Pfam" id="PF01590">
    <property type="entry name" value="GAF"/>
    <property type="match status" value="1"/>
</dbReference>
<accession>A0A6I6JET4</accession>
<dbReference type="Gene3D" id="1.10.3210.10">
    <property type="entry name" value="Hypothetical protein af1432"/>
    <property type="match status" value="1"/>
</dbReference>
<dbReference type="Proteomes" id="UP000428328">
    <property type="component" value="Chromosome"/>
</dbReference>
<keyword evidence="3" id="KW-1185">Reference proteome</keyword>
<dbReference type="CDD" id="cd00077">
    <property type="entry name" value="HDc"/>
    <property type="match status" value="1"/>
</dbReference>
<proteinExistence type="predicted"/>
<dbReference type="InterPro" id="IPR037522">
    <property type="entry name" value="HD_GYP_dom"/>
</dbReference>
<evidence type="ECO:0000313" key="3">
    <source>
        <dbReference type="Proteomes" id="UP000428328"/>
    </source>
</evidence>
<dbReference type="PANTHER" id="PTHR43155">
    <property type="entry name" value="CYCLIC DI-GMP PHOSPHODIESTERASE PA4108-RELATED"/>
    <property type="match status" value="1"/>
</dbReference>
<dbReference type="InterPro" id="IPR006674">
    <property type="entry name" value="HD_domain"/>
</dbReference>
<dbReference type="SUPFAM" id="SSF109604">
    <property type="entry name" value="HD-domain/PDEase-like"/>
    <property type="match status" value="1"/>
</dbReference>
<dbReference type="SUPFAM" id="SSF55781">
    <property type="entry name" value="GAF domain-like"/>
    <property type="match status" value="1"/>
</dbReference>
<reference evidence="2 3" key="1">
    <citation type="submission" date="2019-11" db="EMBL/GenBank/DDBJ databases">
        <authorList>
            <person name="Zheng R.K."/>
            <person name="Sun C.M."/>
        </authorList>
    </citation>
    <scope>NUCLEOTIDE SEQUENCE [LARGE SCALE GENOMIC DNA]</scope>
    <source>
        <strain evidence="2 3">SRB007</strain>
    </source>
</reference>
<dbReference type="InterPro" id="IPR029016">
    <property type="entry name" value="GAF-like_dom_sf"/>
</dbReference>
<sequence length="413" mass="46161">MDDAHLLGHDAAVLTILRTTDEVNQLRDVDTILDKILMESRKFANADAGSIFLVEGDSLIFSYVQNETLFAEGSANAALYQNFSIPISEDSIVGYAAKTRKSLVIDDAYELDPTLPYSLNKAFDEKSGYRTTSMLTVPLIAQESRLVGVMQLINAKTESGRVVPFSCEAATYIPLFCNNAAVAIERGIMNRELILRMMQMAELRDPTETGPHVQRVGAFSAEIYGAWAARRKIPPKEIKREQDSLRLAAMLHDVGKVGIPDAILKKPAKLTTEEFEIIKLHTLFGARLFRNQTNELDRMSMEIALRHHERWAEPGYPGIVTPDIWAPEPKLGAGEPINGEAIPLAARICAVADVFDALSSPRAYKEPYDDAKCLRILEEESGTHFDPELVEICFEIFDVIKAIRDKYQEKWTV</sequence>
<dbReference type="InterPro" id="IPR003018">
    <property type="entry name" value="GAF"/>
</dbReference>
<dbReference type="KEGG" id="psel:GM415_05480"/>
<dbReference type="Gene3D" id="3.30.450.40">
    <property type="match status" value="1"/>
</dbReference>